<dbReference type="Proteomes" id="UP000183788">
    <property type="component" value="Unassembled WGS sequence"/>
</dbReference>
<dbReference type="SUPFAM" id="SSF48452">
    <property type="entry name" value="TPR-like"/>
    <property type="match status" value="1"/>
</dbReference>
<dbReference type="STRING" id="1004.SAMN05661012_01959"/>
<dbReference type="PROSITE" id="PS51257">
    <property type="entry name" value="PROKAR_LIPOPROTEIN"/>
    <property type="match status" value="1"/>
</dbReference>
<reference evidence="1 2" key="1">
    <citation type="submission" date="2016-11" db="EMBL/GenBank/DDBJ databases">
        <authorList>
            <person name="Jaros S."/>
            <person name="Januszkiewicz K."/>
            <person name="Wedrychowicz H."/>
        </authorList>
    </citation>
    <scope>NUCLEOTIDE SEQUENCE [LARGE SCALE GENOMIC DNA]</scope>
    <source>
        <strain evidence="1 2">DSM 784</strain>
    </source>
</reference>
<dbReference type="Gene3D" id="1.25.40.390">
    <property type="match status" value="1"/>
</dbReference>
<accession>A0A1K1PG28</accession>
<dbReference type="InterPro" id="IPR024302">
    <property type="entry name" value="SusD-like"/>
</dbReference>
<dbReference type="EMBL" id="FPIZ01000005">
    <property type="protein sequence ID" value="SFW46736.1"/>
    <property type="molecule type" value="Genomic_DNA"/>
</dbReference>
<gene>
    <name evidence="1" type="ORF">SAMN05661012_01959</name>
</gene>
<keyword evidence="1" id="KW-0449">Lipoprotein</keyword>
<dbReference type="InterPro" id="IPR011990">
    <property type="entry name" value="TPR-like_helical_dom_sf"/>
</dbReference>
<dbReference type="AlphaFoldDB" id="A0A1K1PG28"/>
<dbReference type="Pfam" id="PF12741">
    <property type="entry name" value="SusD-like"/>
    <property type="match status" value="1"/>
</dbReference>
<dbReference type="OrthoDB" id="9766256at2"/>
<protein>
    <submittedName>
        <fullName evidence="1">Susd and RagB outer membrane lipoprotein</fullName>
    </submittedName>
</protein>
<sequence length="547" mass="62482">MIMKKYLLHIGCVITLAITMSGCKKQLEEYYTNPDKTTNPTIEKLFSSMMDNNRVRPQYWDLRTLQLNQMGKYCQSTAFVNAVDAYSQNDSYIQDRWNDFYTPNNTSTNANNDQSGSGPIAQYRTMQRLFRELPIDERPNMEVFMMAGRVLLLDQAAQMVDMFGDIPYSEAGSLDLSATISNPKFDSQVEVYDTVLTQLKEMADWFAAATLNTVATSAFTNQDFVNHGSLSKWRRYINSLRLRYLMRQSFVNEDRAKSEIQEILANPLQYPLVDGDGVGDNYSPYNTDVLIFPLTNYTNNLSNAFTEIHAHAAPDYMLNTVMLPVNDPRIPMMFDKWGNTVNKVFYPNAQFRAMSQQWTETEQNDSINYFSTIDSTTYRFNSHLPGIMMSAAETNFLKAEAFERWGLSGGTAAASYNLAVRQAVALAYYLHATNTTQYESLTQPSTADVDAFMAKAAIAYTGTSQEKLGKIWTQKWLAYGFTQCGQAWAEYRRTKYPQITIWQATDGIYVLPPTRFTYPGSEKGYNTSYKDVQSKDTRDTKIFWDVK</sequence>
<evidence type="ECO:0000313" key="1">
    <source>
        <dbReference type="EMBL" id="SFW46736.1"/>
    </source>
</evidence>
<organism evidence="1 2">
    <name type="scientific">Chitinophaga sancti</name>
    <dbReference type="NCBI Taxonomy" id="1004"/>
    <lineage>
        <taxon>Bacteria</taxon>
        <taxon>Pseudomonadati</taxon>
        <taxon>Bacteroidota</taxon>
        <taxon>Chitinophagia</taxon>
        <taxon>Chitinophagales</taxon>
        <taxon>Chitinophagaceae</taxon>
        <taxon>Chitinophaga</taxon>
    </lineage>
</organism>
<evidence type="ECO:0000313" key="2">
    <source>
        <dbReference type="Proteomes" id="UP000183788"/>
    </source>
</evidence>
<proteinExistence type="predicted"/>
<name>A0A1K1PG28_9BACT</name>